<dbReference type="AlphaFoldDB" id="A0A192H0V7"/>
<evidence type="ECO:0000256" key="4">
    <source>
        <dbReference type="ARBA" id="ARBA00020739"/>
    </source>
</evidence>
<evidence type="ECO:0000256" key="6">
    <source>
        <dbReference type="ARBA" id="ARBA00022692"/>
    </source>
</evidence>
<evidence type="ECO:0000313" key="14">
    <source>
        <dbReference type="EMBL" id="ANK62434.1"/>
    </source>
</evidence>
<dbReference type="InterPro" id="IPR050445">
    <property type="entry name" value="Bact_polysacc_biosynth/exp"/>
</dbReference>
<protein>
    <recommendedName>
        <fullName evidence="4">Capsular polysaccharide biosynthesis protein CpsC</fullName>
    </recommendedName>
</protein>
<evidence type="ECO:0000256" key="3">
    <source>
        <dbReference type="ARBA" id="ARBA00006683"/>
    </source>
</evidence>
<organism evidence="14 15">
    <name type="scientific">Loigolactobacillus backii</name>
    <dbReference type="NCBI Taxonomy" id="375175"/>
    <lineage>
        <taxon>Bacteria</taxon>
        <taxon>Bacillati</taxon>
        <taxon>Bacillota</taxon>
        <taxon>Bacilli</taxon>
        <taxon>Lactobacillales</taxon>
        <taxon>Lactobacillaceae</taxon>
        <taxon>Loigolactobacillus</taxon>
    </lineage>
</organism>
<reference evidence="14 15" key="1">
    <citation type="submission" date="2016-03" db="EMBL/GenBank/DDBJ databases">
        <title>Pediococcus and Lactobacillus from brewery environment - whole genome sequencing and assembly.</title>
        <authorList>
            <person name="Behr J."/>
            <person name="Geissler A.J."/>
            <person name="Vogel R.F."/>
        </authorList>
    </citation>
    <scope>NUCLEOTIDE SEQUENCE [LARGE SCALE GENOMIC DNA]</scope>
    <source>
        <strain evidence="14 15">TMW 1.1989</strain>
    </source>
</reference>
<gene>
    <name evidence="14" type="ORF">AYR53_06415</name>
</gene>
<dbReference type="InterPro" id="IPR032807">
    <property type="entry name" value="GNVR"/>
</dbReference>
<feature type="domain" description="Polysaccharide chain length determinant N-terminal" evidence="12">
    <location>
        <begin position="3"/>
        <end position="93"/>
    </location>
</feature>
<evidence type="ECO:0000313" key="15">
    <source>
        <dbReference type="Proteomes" id="UP000078582"/>
    </source>
</evidence>
<evidence type="ECO:0000256" key="2">
    <source>
        <dbReference type="ARBA" id="ARBA00005132"/>
    </source>
</evidence>
<comment type="function">
    <text evidence="11">Required for CpsD phosphorylation. Involved in the regulation of capsular polysaccharide biosynthesis. May be part of a complex that directs the coordinated polymerization and export to the cell surface of the capsular polysaccharide.</text>
</comment>
<dbReference type="PANTHER" id="PTHR32309">
    <property type="entry name" value="TYROSINE-PROTEIN KINASE"/>
    <property type="match status" value="1"/>
</dbReference>
<feature type="domain" description="Tyrosine-protein kinase G-rich" evidence="13">
    <location>
        <begin position="145"/>
        <end position="197"/>
    </location>
</feature>
<evidence type="ECO:0000256" key="1">
    <source>
        <dbReference type="ARBA" id="ARBA00004651"/>
    </source>
</evidence>
<evidence type="ECO:0000256" key="7">
    <source>
        <dbReference type="ARBA" id="ARBA00022903"/>
    </source>
</evidence>
<dbReference type="GO" id="GO:0000271">
    <property type="term" value="P:polysaccharide biosynthetic process"/>
    <property type="evidence" value="ECO:0007669"/>
    <property type="project" value="UniProtKB-KW"/>
</dbReference>
<evidence type="ECO:0000256" key="8">
    <source>
        <dbReference type="ARBA" id="ARBA00022989"/>
    </source>
</evidence>
<keyword evidence="15" id="KW-1185">Reference proteome</keyword>
<keyword evidence="5" id="KW-1003">Cell membrane</keyword>
<comment type="pathway">
    <text evidence="2">Capsule biogenesis; capsule polysaccharide biosynthesis.</text>
</comment>
<dbReference type="Pfam" id="PF02706">
    <property type="entry name" value="Wzz"/>
    <property type="match status" value="1"/>
</dbReference>
<sequence>MNETLDLEHILGILRKHVKTIVWSTVLVTALAFIITFFFLTPKYSASTQILVNRKQTSEALQAQQVQTDVQMINTYKDIIVSPSILGDVSSQLHKTSNFKGDVNLLTNEISISSQQNSQVFAIAVKDSDPYMATNIANTTASVFKQKISKMMNVDNVSIISKARPDTTAVSPKLKLNLLIGVVLGLLLGIGIAFLREFTDTTVKDEEFLSDTVGLTNMGIINSIPESDLTKKNNNVVNKRSSKVENRRTVNERRV</sequence>
<proteinExistence type="inferred from homology"/>
<dbReference type="PANTHER" id="PTHR32309:SF13">
    <property type="entry name" value="FERRIC ENTEROBACTIN TRANSPORT PROTEIN FEPE"/>
    <property type="match status" value="1"/>
</dbReference>
<comment type="subcellular location">
    <subcellularLocation>
        <location evidence="1">Cell membrane</location>
        <topology evidence="1">Multi-pass membrane protein</topology>
    </subcellularLocation>
</comment>
<evidence type="ECO:0000256" key="10">
    <source>
        <dbReference type="ARBA" id="ARBA00023169"/>
    </source>
</evidence>
<keyword evidence="10" id="KW-0270">Exopolysaccharide synthesis</keyword>
<evidence type="ECO:0000256" key="5">
    <source>
        <dbReference type="ARBA" id="ARBA00022475"/>
    </source>
</evidence>
<dbReference type="OrthoDB" id="2360475at2"/>
<dbReference type="RefSeq" id="WP_068281099.1">
    <property type="nucleotide sequence ID" value="NZ_CP014873.1"/>
</dbReference>
<dbReference type="EMBL" id="CP014873">
    <property type="protein sequence ID" value="ANK62434.1"/>
    <property type="molecule type" value="Genomic_DNA"/>
</dbReference>
<dbReference type="GeneID" id="42981884"/>
<evidence type="ECO:0000256" key="9">
    <source>
        <dbReference type="ARBA" id="ARBA00023136"/>
    </source>
</evidence>
<evidence type="ECO:0000259" key="12">
    <source>
        <dbReference type="Pfam" id="PF02706"/>
    </source>
</evidence>
<name>A0A192H0V7_9LACO</name>
<accession>A0A192H0V7</accession>
<dbReference type="InterPro" id="IPR003856">
    <property type="entry name" value="LPS_length_determ_N"/>
</dbReference>
<evidence type="ECO:0000256" key="11">
    <source>
        <dbReference type="ARBA" id="ARBA00045736"/>
    </source>
</evidence>
<keyword evidence="8" id="KW-1133">Transmembrane helix</keyword>
<dbReference type="Pfam" id="PF13807">
    <property type="entry name" value="GNVR"/>
    <property type="match status" value="1"/>
</dbReference>
<dbReference type="GO" id="GO:0004713">
    <property type="term" value="F:protein tyrosine kinase activity"/>
    <property type="evidence" value="ECO:0007669"/>
    <property type="project" value="TreeGrafter"/>
</dbReference>
<dbReference type="GO" id="GO:0005886">
    <property type="term" value="C:plasma membrane"/>
    <property type="evidence" value="ECO:0007669"/>
    <property type="project" value="UniProtKB-SubCell"/>
</dbReference>
<dbReference type="STRING" id="375175.AYR53_06415"/>
<keyword evidence="7" id="KW-0972">Capsule biogenesis/degradation</keyword>
<dbReference type="Proteomes" id="UP000078582">
    <property type="component" value="Chromosome"/>
</dbReference>
<keyword evidence="6" id="KW-0812">Transmembrane</keyword>
<keyword evidence="9" id="KW-0472">Membrane</keyword>
<evidence type="ECO:0000259" key="13">
    <source>
        <dbReference type="Pfam" id="PF13807"/>
    </source>
</evidence>
<comment type="similarity">
    <text evidence="3">Belongs to the CpsC/CapA family.</text>
</comment>